<dbReference type="EMBL" id="BJYX01000004">
    <property type="protein sequence ID" value="GEO29414.1"/>
    <property type="molecule type" value="Genomic_DNA"/>
</dbReference>
<dbReference type="InterPro" id="IPR019587">
    <property type="entry name" value="Polyketide_cyclase/dehydratase"/>
</dbReference>
<keyword evidence="2" id="KW-1185">Reference proteome</keyword>
<proteinExistence type="predicted"/>
<reference evidence="1 2" key="1">
    <citation type="submission" date="2019-07" db="EMBL/GenBank/DDBJ databases">
        <title>Whole genome shotgun sequence of Terrabacter aerolatus NBRC 106305.</title>
        <authorList>
            <person name="Hosoyama A."/>
            <person name="Uohara A."/>
            <person name="Ohji S."/>
            <person name="Ichikawa N."/>
        </authorList>
    </citation>
    <scope>NUCLEOTIDE SEQUENCE [LARGE SCALE GENOMIC DNA]</scope>
    <source>
        <strain evidence="1 2">NBRC 106305</strain>
    </source>
</reference>
<dbReference type="SUPFAM" id="SSF55961">
    <property type="entry name" value="Bet v1-like"/>
    <property type="match status" value="1"/>
</dbReference>
<dbReference type="AlphaFoldDB" id="A0A512CYY1"/>
<dbReference type="CDD" id="cd07812">
    <property type="entry name" value="SRPBCC"/>
    <property type="match status" value="1"/>
</dbReference>
<dbReference type="OrthoDB" id="4483486at2"/>
<dbReference type="RefSeq" id="WP_147064457.1">
    <property type="nucleotide sequence ID" value="NZ_BAAARO010000023.1"/>
</dbReference>
<dbReference type="InterPro" id="IPR023393">
    <property type="entry name" value="START-like_dom_sf"/>
</dbReference>
<protein>
    <submittedName>
        <fullName evidence="1">Polyketide cyclase</fullName>
    </submittedName>
</protein>
<dbReference type="Gene3D" id="3.30.530.20">
    <property type="match status" value="1"/>
</dbReference>
<comment type="caution">
    <text evidence="1">The sequence shown here is derived from an EMBL/GenBank/DDBJ whole genome shotgun (WGS) entry which is preliminary data.</text>
</comment>
<evidence type="ECO:0000313" key="1">
    <source>
        <dbReference type="EMBL" id="GEO29414.1"/>
    </source>
</evidence>
<gene>
    <name evidence="1" type="ORF">TAE01_12240</name>
</gene>
<dbReference type="Pfam" id="PF10604">
    <property type="entry name" value="Polyketide_cyc2"/>
    <property type="match status" value="1"/>
</dbReference>
<organism evidence="1 2">
    <name type="scientific">Terrabacter aerolatus</name>
    <dbReference type="NCBI Taxonomy" id="422442"/>
    <lineage>
        <taxon>Bacteria</taxon>
        <taxon>Bacillati</taxon>
        <taxon>Actinomycetota</taxon>
        <taxon>Actinomycetes</taxon>
        <taxon>Micrococcales</taxon>
        <taxon>Intrasporangiaceae</taxon>
        <taxon>Terrabacter</taxon>
    </lineage>
</organism>
<evidence type="ECO:0000313" key="2">
    <source>
        <dbReference type="Proteomes" id="UP000321534"/>
    </source>
</evidence>
<accession>A0A512CYY1</accession>
<name>A0A512CYY1_9MICO</name>
<sequence length="149" mass="16460">MSTTTRTIQATPEAVFDVLADGWSYSQWVVGASRVRDVTDGWPAEGTHIHHSVGAWPLLLDDATTVRSCDRPTLLELTVRAWPSGEGFVRLTCRPNGSGTDVTMEEDATRGPATLVPKVARDVVLDRRNRESLRRLAILAERPRPVVSR</sequence>
<dbReference type="Proteomes" id="UP000321534">
    <property type="component" value="Unassembled WGS sequence"/>
</dbReference>